<organism evidence="1 2">
    <name type="scientific">Candidatus Giovannonibacteria bacterium RIFCSPHIGHO2_02_43_16</name>
    <dbReference type="NCBI Taxonomy" id="1798331"/>
    <lineage>
        <taxon>Bacteria</taxon>
        <taxon>Candidatus Giovannoniibacteriota</taxon>
    </lineage>
</organism>
<gene>
    <name evidence="1" type="ORF">A2W57_02340</name>
</gene>
<name>A0A1F5WFJ5_9BACT</name>
<evidence type="ECO:0000313" key="2">
    <source>
        <dbReference type="Proteomes" id="UP000178276"/>
    </source>
</evidence>
<protein>
    <recommendedName>
        <fullName evidence="3">DUF2281 domain-containing protein</fullName>
    </recommendedName>
</protein>
<reference evidence="1 2" key="1">
    <citation type="journal article" date="2016" name="Nat. Commun.">
        <title>Thousands of microbial genomes shed light on interconnected biogeochemical processes in an aquifer system.</title>
        <authorList>
            <person name="Anantharaman K."/>
            <person name="Brown C.T."/>
            <person name="Hug L.A."/>
            <person name="Sharon I."/>
            <person name="Castelle C.J."/>
            <person name="Probst A.J."/>
            <person name="Thomas B.C."/>
            <person name="Singh A."/>
            <person name="Wilkins M.J."/>
            <person name="Karaoz U."/>
            <person name="Brodie E.L."/>
            <person name="Williams K.H."/>
            <person name="Hubbard S.S."/>
            <person name="Banfield J.F."/>
        </authorList>
    </citation>
    <scope>NUCLEOTIDE SEQUENCE [LARGE SCALE GENOMIC DNA]</scope>
</reference>
<proteinExistence type="predicted"/>
<comment type="caution">
    <text evidence="1">The sequence shown here is derived from an EMBL/GenBank/DDBJ whole genome shotgun (WGS) entry which is preliminary data.</text>
</comment>
<accession>A0A1F5WFJ5</accession>
<dbReference type="STRING" id="1798331.A2W57_02340"/>
<sequence length="73" mass="8453">MTTLLEKAVKKLEDLPKKLQNNYASIIFEELDNEARWDKLFSGTSGKKIKKMEKIGRSEIKKKTNPLGQFLKI</sequence>
<dbReference type="AlphaFoldDB" id="A0A1F5WFJ5"/>
<dbReference type="EMBL" id="MFHJ01000001">
    <property type="protein sequence ID" value="OGF74396.1"/>
    <property type="molecule type" value="Genomic_DNA"/>
</dbReference>
<evidence type="ECO:0000313" key="1">
    <source>
        <dbReference type="EMBL" id="OGF74396.1"/>
    </source>
</evidence>
<evidence type="ECO:0008006" key="3">
    <source>
        <dbReference type="Google" id="ProtNLM"/>
    </source>
</evidence>
<dbReference type="Proteomes" id="UP000178276">
    <property type="component" value="Unassembled WGS sequence"/>
</dbReference>